<evidence type="ECO:0000313" key="2">
    <source>
        <dbReference type="Proteomes" id="UP000274504"/>
    </source>
</evidence>
<proteinExistence type="predicted"/>
<name>A0A0R3SPE4_HYMDI</name>
<evidence type="ECO:0000313" key="3">
    <source>
        <dbReference type="WBParaSite" id="HDID_0000682301-mRNA-1"/>
    </source>
</evidence>
<reference evidence="3" key="1">
    <citation type="submission" date="2017-02" db="UniProtKB">
        <authorList>
            <consortium name="WormBaseParasite"/>
        </authorList>
    </citation>
    <scope>IDENTIFICATION</scope>
</reference>
<gene>
    <name evidence="1" type="ORF">HDID_LOCUS6821</name>
</gene>
<protein>
    <submittedName>
        <fullName evidence="3">Secreted protein</fullName>
    </submittedName>
</protein>
<dbReference type="AlphaFoldDB" id="A0A0R3SPE4"/>
<evidence type="ECO:0000313" key="1">
    <source>
        <dbReference type="EMBL" id="VDL59139.1"/>
    </source>
</evidence>
<sequence length="92" mass="10236">MKTGLLFIKAFGARSSRLVLCSRHPLSTGLLPHSPPGRNKSSFITALANWCCAFIFLINDSRSKFTWSVISVCLISMKWACQLVGWSSMKIN</sequence>
<dbReference type="Proteomes" id="UP000274504">
    <property type="component" value="Unassembled WGS sequence"/>
</dbReference>
<dbReference type="EMBL" id="UYSG01010880">
    <property type="protein sequence ID" value="VDL59139.1"/>
    <property type="molecule type" value="Genomic_DNA"/>
</dbReference>
<accession>A0A0R3SPE4</accession>
<reference evidence="1 2" key="2">
    <citation type="submission" date="2018-11" db="EMBL/GenBank/DDBJ databases">
        <authorList>
            <consortium name="Pathogen Informatics"/>
        </authorList>
    </citation>
    <scope>NUCLEOTIDE SEQUENCE [LARGE SCALE GENOMIC DNA]</scope>
</reference>
<organism evidence="3">
    <name type="scientific">Hymenolepis diminuta</name>
    <name type="common">Rat tapeworm</name>
    <dbReference type="NCBI Taxonomy" id="6216"/>
    <lineage>
        <taxon>Eukaryota</taxon>
        <taxon>Metazoa</taxon>
        <taxon>Spiralia</taxon>
        <taxon>Lophotrochozoa</taxon>
        <taxon>Platyhelminthes</taxon>
        <taxon>Cestoda</taxon>
        <taxon>Eucestoda</taxon>
        <taxon>Cyclophyllidea</taxon>
        <taxon>Hymenolepididae</taxon>
        <taxon>Hymenolepis</taxon>
    </lineage>
</organism>
<dbReference type="WBParaSite" id="HDID_0000682301-mRNA-1">
    <property type="protein sequence ID" value="HDID_0000682301-mRNA-1"/>
    <property type="gene ID" value="HDID_0000682301"/>
</dbReference>